<reference evidence="2" key="1">
    <citation type="submission" date="2010-02" db="EMBL/GenBank/DDBJ databases">
        <title>Sequencing and annotation of the Blastocystis hominis genome.</title>
        <authorList>
            <person name="Wincker P."/>
        </authorList>
    </citation>
    <scope>NUCLEOTIDE SEQUENCE</scope>
    <source>
        <strain evidence="2">Singapore isolate B</strain>
    </source>
</reference>
<feature type="transmembrane region" description="Helical" evidence="1">
    <location>
        <begin position="107"/>
        <end position="129"/>
    </location>
</feature>
<keyword evidence="1" id="KW-0812">Transmembrane</keyword>
<feature type="transmembrane region" description="Helical" evidence="1">
    <location>
        <begin position="135"/>
        <end position="158"/>
    </location>
</feature>
<feature type="transmembrane region" description="Helical" evidence="1">
    <location>
        <begin position="6"/>
        <end position="27"/>
    </location>
</feature>
<dbReference type="InParanoid" id="D8LWZ1"/>
<sequence length="328" mass="37911">MRMTNYAIVNLILFGIVFLEVLFLIVLCCLNEQTIKNSFFWFLLYALLWTVLRVAQSLPEVAENAKLSLCVLYLIYPCVIYSFLLPSYHYIYSLYETRCKNTRLLSWIWRVFVAFEFVCYINCAAFAWTRYADSIYLHVIEAVCMILAFLVSLMQLGLSASRRFSISENRTVGTFICEIALNILVVFHFLFILFSIFHVVRISFVPNNLDAILFFICLELLPLQLLILLVFNFNFREIAHLGNIQVPKDLVDSCVRENILKSNPTIDGPFNTQDVQYMLTLTTRSHKDSEDGVYHMDESRHYLSVSEHFSSVDRPVSPSESVGFPLAG</sequence>
<keyword evidence="1" id="KW-0472">Membrane</keyword>
<dbReference type="Proteomes" id="UP000008312">
    <property type="component" value="Unassembled WGS sequence"/>
</dbReference>
<organism evidence="2">
    <name type="scientific">Blastocystis hominis</name>
    <dbReference type="NCBI Taxonomy" id="12968"/>
    <lineage>
        <taxon>Eukaryota</taxon>
        <taxon>Sar</taxon>
        <taxon>Stramenopiles</taxon>
        <taxon>Bigyra</taxon>
        <taxon>Opalozoa</taxon>
        <taxon>Opalinata</taxon>
        <taxon>Blastocystidae</taxon>
        <taxon>Blastocystis</taxon>
    </lineage>
</organism>
<dbReference type="GeneID" id="24918331"/>
<feature type="transmembrane region" description="Helical" evidence="1">
    <location>
        <begin position="212"/>
        <end position="231"/>
    </location>
</feature>
<name>D8LWZ1_BLAHO</name>
<protein>
    <submittedName>
        <fullName evidence="2">Uncharacterized protein</fullName>
    </submittedName>
</protein>
<evidence type="ECO:0000313" key="2">
    <source>
        <dbReference type="EMBL" id="CBK20786.2"/>
    </source>
</evidence>
<dbReference type="RefSeq" id="XP_012894834.1">
    <property type="nucleotide sequence ID" value="XM_013039380.1"/>
</dbReference>
<dbReference type="AlphaFoldDB" id="D8LWZ1"/>
<feature type="transmembrane region" description="Helical" evidence="1">
    <location>
        <begin position="39"/>
        <end position="59"/>
    </location>
</feature>
<evidence type="ECO:0000313" key="3">
    <source>
        <dbReference type="Proteomes" id="UP000008312"/>
    </source>
</evidence>
<keyword evidence="1" id="KW-1133">Transmembrane helix</keyword>
<gene>
    <name evidence="2" type="ORF">GSBLH_T00001052001</name>
</gene>
<dbReference type="EMBL" id="FN668639">
    <property type="protein sequence ID" value="CBK20786.2"/>
    <property type="molecule type" value="Genomic_DNA"/>
</dbReference>
<feature type="transmembrane region" description="Helical" evidence="1">
    <location>
        <begin position="179"/>
        <end position="200"/>
    </location>
</feature>
<accession>D8LWZ1</accession>
<evidence type="ECO:0000256" key="1">
    <source>
        <dbReference type="SAM" id="Phobius"/>
    </source>
</evidence>
<feature type="transmembrane region" description="Helical" evidence="1">
    <location>
        <begin position="71"/>
        <end position="95"/>
    </location>
</feature>
<keyword evidence="3" id="KW-1185">Reference proteome</keyword>
<proteinExistence type="predicted"/>